<name>A0ABQ8JP25_DERPT</name>
<reference evidence="1 2" key="1">
    <citation type="journal article" date="2018" name="J. Allergy Clin. Immunol.">
        <title>High-quality assembly of Dermatophagoides pteronyssinus genome and transcriptome reveals a wide range of novel allergens.</title>
        <authorList>
            <person name="Liu X.Y."/>
            <person name="Yang K.Y."/>
            <person name="Wang M.Q."/>
            <person name="Kwok J.S."/>
            <person name="Zeng X."/>
            <person name="Yang Z."/>
            <person name="Xiao X.J."/>
            <person name="Lau C.P."/>
            <person name="Li Y."/>
            <person name="Huang Z.M."/>
            <person name="Ba J.G."/>
            <person name="Yim A.K."/>
            <person name="Ouyang C.Y."/>
            <person name="Ngai S.M."/>
            <person name="Chan T.F."/>
            <person name="Leung E.L."/>
            <person name="Liu L."/>
            <person name="Liu Z.G."/>
            <person name="Tsui S.K."/>
        </authorList>
    </citation>
    <scope>NUCLEOTIDE SEQUENCE [LARGE SCALE GENOMIC DNA]</scope>
    <source>
        <strain evidence="1">Derp</strain>
    </source>
</reference>
<accession>A0ABQ8JP25</accession>
<comment type="caution">
    <text evidence="1">The sequence shown here is derived from an EMBL/GenBank/DDBJ whole genome shotgun (WGS) entry which is preliminary data.</text>
</comment>
<sequence>MFIASLAYNNHELDKYNRMPDKFRYKFHTSKPSFCTIRAYFRAANRDISSLFAPVQTILPELNIKAVVLGSRIRMITAAKRFGLYSAFLACNAIRLRSNLQPKSTVDTMFCNCGTI</sequence>
<keyword evidence="2" id="KW-1185">Reference proteome</keyword>
<dbReference type="EMBL" id="NJHN03000029">
    <property type="protein sequence ID" value="KAH9424358.1"/>
    <property type="molecule type" value="Genomic_DNA"/>
</dbReference>
<protein>
    <submittedName>
        <fullName evidence="1">Uncharacterized protein</fullName>
    </submittedName>
</protein>
<dbReference type="Proteomes" id="UP000887458">
    <property type="component" value="Unassembled WGS sequence"/>
</dbReference>
<reference evidence="1 2" key="2">
    <citation type="journal article" date="2022" name="Mol. Biol. Evol.">
        <title>Comparative Genomics Reveals Insights into the Divergent Evolution of Astigmatic Mites and Household Pest Adaptations.</title>
        <authorList>
            <person name="Xiong Q."/>
            <person name="Wan A.T."/>
            <person name="Liu X."/>
            <person name="Fung C.S."/>
            <person name="Xiao X."/>
            <person name="Malainual N."/>
            <person name="Hou J."/>
            <person name="Wang L."/>
            <person name="Wang M."/>
            <person name="Yang K.Y."/>
            <person name="Cui Y."/>
            <person name="Leung E.L."/>
            <person name="Nong W."/>
            <person name="Shin S.K."/>
            <person name="Au S.W."/>
            <person name="Jeong K.Y."/>
            <person name="Chew F.T."/>
            <person name="Hui J.H."/>
            <person name="Leung T.F."/>
            <person name="Tungtrongchitr A."/>
            <person name="Zhong N."/>
            <person name="Liu Z."/>
            <person name="Tsui S.K."/>
        </authorList>
    </citation>
    <scope>NUCLEOTIDE SEQUENCE [LARGE SCALE GENOMIC DNA]</scope>
    <source>
        <strain evidence="1">Derp</strain>
    </source>
</reference>
<organism evidence="1 2">
    <name type="scientific">Dermatophagoides pteronyssinus</name>
    <name type="common">European house dust mite</name>
    <dbReference type="NCBI Taxonomy" id="6956"/>
    <lineage>
        <taxon>Eukaryota</taxon>
        <taxon>Metazoa</taxon>
        <taxon>Ecdysozoa</taxon>
        <taxon>Arthropoda</taxon>
        <taxon>Chelicerata</taxon>
        <taxon>Arachnida</taxon>
        <taxon>Acari</taxon>
        <taxon>Acariformes</taxon>
        <taxon>Sarcoptiformes</taxon>
        <taxon>Astigmata</taxon>
        <taxon>Psoroptidia</taxon>
        <taxon>Analgoidea</taxon>
        <taxon>Pyroglyphidae</taxon>
        <taxon>Dermatophagoidinae</taxon>
        <taxon>Dermatophagoides</taxon>
    </lineage>
</organism>
<evidence type="ECO:0000313" key="2">
    <source>
        <dbReference type="Proteomes" id="UP000887458"/>
    </source>
</evidence>
<evidence type="ECO:0000313" key="1">
    <source>
        <dbReference type="EMBL" id="KAH9424358.1"/>
    </source>
</evidence>
<proteinExistence type="predicted"/>
<gene>
    <name evidence="1" type="ORF">DERP_004541</name>
</gene>